<dbReference type="EMBL" id="BGPR01184022">
    <property type="protein sequence ID" value="GBM71510.1"/>
    <property type="molecule type" value="Genomic_DNA"/>
</dbReference>
<dbReference type="Proteomes" id="UP000499080">
    <property type="component" value="Unassembled WGS sequence"/>
</dbReference>
<accession>A0A4Y2I1V5</accession>
<comment type="caution">
    <text evidence="1">The sequence shown here is derived from an EMBL/GenBank/DDBJ whole genome shotgun (WGS) entry which is preliminary data.</text>
</comment>
<proteinExistence type="predicted"/>
<feature type="non-terminal residue" evidence="1">
    <location>
        <position position="31"/>
    </location>
</feature>
<evidence type="ECO:0000313" key="1">
    <source>
        <dbReference type="EMBL" id="GBM71510.1"/>
    </source>
</evidence>
<reference evidence="1 2" key="1">
    <citation type="journal article" date="2019" name="Sci. Rep.">
        <title>Orb-weaving spider Araneus ventricosus genome elucidates the spidroin gene catalogue.</title>
        <authorList>
            <person name="Kono N."/>
            <person name="Nakamura H."/>
            <person name="Ohtoshi R."/>
            <person name="Moran D.A.P."/>
            <person name="Shinohara A."/>
            <person name="Yoshida Y."/>
            <person name="Fujiwara M."/>
            <person name="Mori M."/>
            <person name="Tomita M."/>
            <person name="Arakawa K."/>
        </authorList>
    </citation>
    <scope>NUCLEOTIDE SEQUENCE [LARGE SCALE GENOMIC DNA]</scope>
</reference>
<protein>
    <submittedName>
        <fullName evidence="1">Uncharacterized protein</fullName>
    </submittedName>
</protein>
<organism evidence="1 2">
    <name type="scientific">Araneus ventricosus</name>
    <name type="common">Orbweaver spider</name>
    <name type="synonym">Epeira ventricosa</name>
    <dbReference type="NCBI Taxonomy" id="182803"/>
    <lineage>
        <taxon>Eukaryota</taxon>
        <taxon>Metazoa</taxon>
        <taxon>Ecdysozoa</taxon>
        <taxon>Arthropoda</taxon>
        <taxon>Chelicerata</taxon>
        <taxon>Arachnida</taxon>
        <taxon>Araneae</taxon>
        <taxon>Araneomorphae</taxon>
        <taxon>Entelegynae</taxon>
        <taxon>Araneoidea</taxon>
        <taxon>Araneidae</taxon>
        <taxon>Araneus</taxon>
    </lineage>
</organism>
<sequence>MITQVGKVQFKSLGAIGQIGTAEYNRIELGP</sequence>
<dbReference type="AlphaFoldDB" id="A0A4Y2I1V5"/>
<evidence type="ECO:0000313" key="2">
    <source>
        <dbReference type="Proteomes" id="UP000499080"/>
    </source>
</evidence>
<name>A0A4Y2I1V5_ARAVE</name>
<gene>
    <name evidence="1" type="ORF">AVEN_112341_1</name>
</gene>
<keyword evidence="2" id="KW-1185">Reference proteome</keyword>